<dbReference type="Pfam" id="PF14668">
    <property type="entry name" value="RICTOR_V"/>
    <property type="match status" value="1"/>
</dbReference>
<feature type="domain" description="Rapamycin-insensitive companion of mTOR" evidence="5">
    <location>
        <begin position="953"/>
        <end position="999"/>
    </location>
</feature>
<evidence type="ECO:0000259" key="4">
    <source>
        <dbReference type="SMART" id="SM01308"/>
    </source>
</evidence>
<dbReference type="SMART" id="SM01307">
    <property type="entry name" value="RICTOR_M"/>
    <property type="match status" value="1"/>
</dbReference>
<name>A0A899FX15_9ASCO</name>
<dbReference type="Gene3D" id="1.10.287.160">
    <property type="entry name" value="HR1 repeat"/>
    <property type="match status" value="1"/>
</dbReference>
<dbReference type="SMART" id="SM01310">
    <property type="entry name" value="RICTOR_V"/>
    <property type="match status" value="1"/>
</dbReference>
<evidence type="ECO:0000256" key="1">
    <source>
        <dbReference type="ARBA" id="ARBA00008878"/>
    </source>
</evidence>
<evidence type="ECO:0000313" key="7">
    <source>
        <dbReference type="Proteomes" id="UP000663699"/>
    </source>
</evidence>
<dbReference type="SUPFAM" id="SSF46585">
    <property type="entry name" value="HR1 repeat"/>
    <property type="match status" value="1"/>
</dbReference>
<evidence type="ECO:0000313" key="6">
    <source>
        <dbReference type="EMBL" id="QSL65173.1"/>
    </source>
</evidence>
<dbReference type="EMBL" id="CP054536">
    <property type="protein sequence ID" value="QSL65173.1"/>
    <property type="molecule type" value="Genomic_DNA"/>
</dbReference>
<dbReference type="PANTHER" id="PTHR13298">
    <property type="entry name" value="CYTOSOLIC REGULATOR PIANISSIMO"/>
    <property type="match status" value="1"/>
</dbReference>
<evidence type="ECO:0008006" key="8">
    <source>
        <dbReference type="Google" id="ProtNLM"/>
    </source>
</evidence>
<dbReference type="SMART" id="SM01308">
    <property type="entry name" value="RICTOR_N"/>
    <property type="match status" value="1"/>
</dbReference>
<organism evidence="6 7">
    <name type="scientific">Pneumocystis wakefieldiae</name>
    <dbReference type="NCBI Taxonomy" id="38082"/>
    <lineage>
        <taxon>Eukaryota</taxon>
        <taxon>Fungi</taxon>
        <taxon>Dikarya</taxon>
        <taxon>Ascomycota</taxon>
        <taxon>Taphrinomycotina</taxon>
        <taxon>Pneumocystomycetes</taxon>
        <taxon>Pneumocystaceae</taxon>
        <taxon>Pneumocystis</taxon>
    </lineage>
</organism>
<dbReference type="SMART" id="SM01303">
    <property type="entry name" value="RasGEF_N_2"/>
    <property type="match status" value="1"/>
</dbReference>
<dbReference type="InterPro" id="IPR028267">
    <property type="entry name" value="Pianissimo_N"/>
</dbReference>
<dbReference type="SUPFAM" id="SSF48371">
    <property type="entry name" value="ARM repeat"/>
    <property type="match status" value="1"/>
</dbReference>
<dbReference type="Proteomes" id="UP000663699">
    <property type="component" value="Chromosome 5"/>
</dbReference>
<dbReference type="AlphaFoldDB" id="A0A899FX15"/>
<sequence length="1129" mass="129666">MKSLDELDELINQLDIENKIKEGAENLLQVFDQTTEDREDGNHIALRKKIELELDAVNSKIAVLKAKVNSIKSKTQIDSIKSSSHTKTTINTFYEQDAKSCTLPYSVSSKSVHSCISVGERDETIDPVQGLQATLRSLCESIHDSGQYLKHASHLASLFKSHPALKYDLNWEALGQHFQIMFSSVDTNKVSAGYRIARYVIYDLTSISFVKKFHVEHAIIRSLIKDGSTSKEREQALKLIRAFYEIKDGISEISKSVVSAIVSLAEYTKDKMSLISIETLAEMFILDPALIVSAGGNKVLLQTLCDDTPATRRFIRPKSDLQLILSNVTNFRPIIEEYRLKYCGDGIVSIMKSWSGLIYMSMYDMQAIRSLIDVLRISSSRSQDIILDILYNLFGIKSSSITSTFLAGRRLTTWGRPSPSQQEPQNEGMFTNAFTEFGRNDLSQQYLALIITLFMDIGILDTLMAVAEDSKDKMIFRKTTLLIVELLHLSNRILPLQYGAKLQSLPKLFMSALEFRNEEHFIATSAILQIESLNRIKMKTNSFHQKERSSSSDNSLKRGQRQLEQVKIKLGLQIDDIRFRTLLLDTQVLNTKNYKKWRWDIIIELLHGPLLNPKRLEESIRSTKFIKRLLSFYLPFNYKFSNIKQTKPNQRYIKIGRMIFTTLLANPEGIRYLSDSKLLRQISECLAQLDPLSGVSCPSPLFSKQRLEETLSSGYFVFLGTLSENKDGIAMMEKWKIFNMFYHLTELHSRDDLTLNFIVNMNYTFYGHPRIILSKALTTGLKDVRLFVTKHLGTLLSSNKKFTKNTKTIEWAISLLVTQLYDPCIEVCQMAVEVLEKACYDFENLQYTVKLRPALEHLGSIGAPLRLRFLASSTGFNYLKEFNYIEKEMDNWFHVLFSFTKKNELDGLIPPHFYGEIIKTSEGCQLLKNKGHFEYFVSNIFKHKDEYEDKNIILHLKSSLWAVGNIGSHNNGFPFLENSGVISEIIHIAEKSQQHGWISVFTSFGIPIGICIPEDIKKILFLEPWNYHSCLSDLEDIKLDTKNIIQDEILKIITDLSSHIFVTKALKSLSRIKAKYPEEFKSLDLYKSVLKILTSYRYQQPIRKFILEMFPSDIFYQNSELSDYNKNIW</sequence>
<dbReference type="InterPro" id="IPR029453">
    <property type="entry name" value="Rictor_IV"/>
</dbReference>
<reference evidence="6" key="1">
    <citation type="submission" date="2020-06" db="EMBL/GenBank/DDBJ databases">
        <title>Genomes of multiple members of Pneumocystis genus reveal paths to human pathogen Pneumocystis jirovecii.</title>
        <authorList>
            <person name="Cisse O.H."/>
            <person name="Ma L."/>
            <person name="Dekker J."/>
            <person name="Khil P."/>
            <person name="Jo J."/>
            <person name="Brenchley J."/>
            <person name="Blair R."/>
            <person name="Pahar B."/>
            <person name="Chabe M."/>
            <person name="Van Rompay K.A."/>
            <person name="Keesler R."/>
            <person name="Sukura A."/>
            <person name="Hirsch V."/>
            <person name="Kutty G."/>
            <person name="Liu Y."/>
            <person name="Peng L."/>
            <person name="Chen J."/>
            <person name="Song J."/>
            <person name="Weissenbacher-Lang C."/>
            <person name="Xu J."/>
            <person name="Upham N.S."/>
            <person name="Stajich J.E."/>
            <person name="Cuomo C.A."/>
            <person name="Cushion M.T."/>
            <person name="Kovacs J.A."/>
        </authorList>
    </citation>
    <scope>NUCLEOTIDE SEQUENCE</scope>
    <source>
        <strain evidence="6">2A</strain>
    </source>
</reference>
<dbReference type="Pfam" id="PF14664">
    <property type="entry name" value="RICTOR_N"/>
    <property type="match status" value="1"/>
</dbReference>
<feature type="domain" description="Rapamycin-insensitive companion of mTOR middle" evidence="3">
    <location>
        <begin position="574"/>
        <end position="798"/>
    </location>
</feature>
<comment type="similarity">
    <text evidence="1">Belongs to the RICTOR family.</text>
</comment>
<dbReference type="InterPro" id="IPR028268">
    <property type="entry name" value="Pianissimo_fam"/>
</dbReference>
<feature type="domain" description="Rapamycin-insensitive companion of mTOR N-terminal" evidence="4">
    <location>
        <begin position="149"/>
        <end position="495"/>
    </location>
</feature>
<dbReference type="PANTHER" id="PTHR13298:SF11">
    <property type="entry name" value="RAPAMYCIN-INSENSITIVE COMPANION OF MTOR"/>
    <property type="match status" value="1"/>
</dbReference>
<dbReference type="InterPro" id="IPR016024">
    <property type="entry name" value="ARM-type_fold"/>
</dbReference>
<dbReference type="InterPro" id="IPR029452">
    <property type="entry name" value="RICTOR_V"/>
</dbReference>
<dbReference type="GO" id="GO:0031932">
    <property type="term" value="C:TORC2 complex"/>
    <property type="evidence" value="ECO:0007669"/>
    <property type="project" value="InterPro"/>
</dbReference>
<proteinExistence type="inferred from homology"/>
<dbReference type="GO" id="GO:0038203">
    <property type="term" value="P:TORC2 signaling"/>
    <property type="evidence" value="ECO:0007669"/>
    <property type="project" value="TreeGrafter"/>
</dbReference>
<dbReference type="OrthoDB" id="271111at2759"/>
<feature type="coiled-coil region" evidence="2">
    <location>
        <begin position="4"/>
        <end position="74"/>
    </location>
</feature>
<evidence type="ECO:0000259" key="5">
    <source>
        <dbReference type="SMART" id="SM01310"/>
    </source>
</evidence>
<dbReference type="Pfam" id="PF14666">
    <property type="entry name" value="RICTOR_M"/>
    <property type="match status" value="1"/>
</dbReference>
<evidence type="ECO:0000256" key="2">
    <source>
        <dbReference type="SAM" id="Coils"/>
    </source>
</evidence>
<dbReference type="InterPro" id="IPR029451">
    <property type="entry name" value="RICTOR_M"/>
</dbReference>
<evidence type="ECO:0000259" key="3">
    <source>
        <dbReference type="SMART" id="SM01307"/>
    </source>
</evidence>
<dbReference type="Pfam" id="PF14663">
    <property type="entry name" value="RasGEF_N_2"/>
    <property type="match status" value="1"/>
</dbReference>
<keyword evidence="7" id="KW-1185">Reference proteome</keyword>
<accession>A0A899FX15</accession>
<gene>
    <name evidence="6" type="ORF">MERGE_002478</name>
</gene>
<protein>
    <recommendedName>
        <fullName evidence="8">REM-1 domain-containing protein</fullName>
    </recommendedName>
</protein>
<dbReference type="InterPro" id="IPR036274">
    <property type="entry name" value="HR1_rpt_sf"/>
</dbReference>
<keyword evidence="2" id="KW-0175">Coiled coil</keyword>